<evidence type="ECO:0000256" key="10">
    <source>
        <dbReference type="ARBA" id="ARBA00048656"/>
    </source>
</evidence>
<evidence type="ECO:0000256" key="8">
    <source>
        <dbReference type="ARBA" id="ARBA00031195"/>
    </source>
</evidence>
<keyword evidence="13" id="KW-1185">Reference proteome</keyword>
<sequence>MEPNPVIIAATAKQTASLIFLHGLGDTGHGWASTIAAIRGPHIKVICPTASTMPVTLNAGFRMPSWFDLRTLDATAPEDEEGIVNATTLIHRLISDEVKAGIPAGRILLGGFSQGGALALHAALTYSEPLAGVMSLSCWLPRHAHFPDCVKSPKELPIFQAHGDCDPVVPYKWGQMTASFLKTFMKNIEFNTYQGLSHSSSDAELKDMKVFIEKTLPAVK</sequence>
<evidence type="ECO:0000313" key="12">
    <source>
        <dbReference type="EMBL" id="CAH4028673.1"/>
    </source>
</evidence>
<comment type="subcellular location">
    <subcellularLocation>
        <location evidence="1">Cytoplasm</location>
    </subcellularLocation>
</comment>
<evidence type="ECO:0000256" key="4">
    <source>
        <dbReference type="ARBA" id="ARBA00022490"/>
    </source>
</evidence>
<proteinExistence type="inferred from homology"/>
<dbReference type="AlphaFoldDB" id="A0A9P0XA78"/>
<evidence type="ECO:0000256" key="7">
    <source>
        <dbReference type="ARBA" id="ARBA00023098"/>
    </source>
</evidence>
<name>A0A9P0XA78_PIEBR</name>
<evidence type="ECO:0000313" key="13">
    <source>
        <dbReference type="Proteomes" id="UP001152562"/>
    </source>
</evidence>
<evidence type="ECO:0000256" key="1">
    <source>
        <dbReference type="ARBA" id="ARBA00004496"/>
    </source>
</evidence>
<dbReference type="SUPFAM" id="SSF53474">
    <property type="entry name" value="alpha/beta-Hydrolases"/>
    <property type="match status" value="1"/>
</dbReference>
<dbReference type="Gene3D" id="3.40.50.1820">
    <property type="entry name" value="alpha/beta hydrolase"/>
    <property type="match status" value="1"/>
</dbReference>
<dbReference type="GO" id="GO:0006631">
    <property type="term" value="P:fatty acid metabolic process"/>
    <property type="evidence" value="ECO:0007669"/>
    <property type="project" value="UniProtKB-KW"/>
</dbReference>
<keyword evidence="6" id="KW-0276">Fatty acid metabolism</keyword>
<comment type="similarity">
    <text evidence="2">Belongs to the AB hydrolase superfamily. AB hydrolase 2 family.</text>
</comment>
<protein>
    <recommendedName>
        <fullName evidence="3">palmitoyl-protein hydrolase</fullName>
        <ecNumber evidence="3">3.1.2.22</ecNumber>
    </recommendedName>
    <alternativeName>
        <fullName evidence="8">Palmitoyl-protein hydrolase</fullName>
    </alternativeName>
</protein>
<evidence type="ECO:0000256" key="5">
    <source>
        <dbReference type="ARBA" id="ARBA00022801"/>
    </source>
</evidence>
<dbReference type="EMBL" id="CALOZG010000005">
    <property type="protein sequence ID" value="CAH4028673.1"/>
    <property type="molecule type" value="Genomic_DNA"/>
</dbReference>
<feature type="domain" description="Phospholipase/carboxylesterase/thioesterase" evidence="11">
    <location>
        <begin position="4"/>
        <end position="215"/>
    </location>
</feature>
<dbReference type="FunFam" id="3.40.50.1820:FF:000010">
    <property type="entry name" value="Acyl-protein thioesterase 2"/>
    <property type="match status" value="1"/>
</dbReference>
<dbReference type="EC" id="3.1.2.22" evidence="3"/>
<gene>
    <name evidence="12" type="ORF">PIBRA_LOCUS5481</name>
</gene>
<evidence type="ECO:0000256" key="2">
    <source>
        <dbReference type="ARBA" id="ARBA00006499"/>
    </source>
</evidence>
<dbReference type="InterPro" id="IPR029058">
    <property type="entry name" value="AB_hydrolase_fold"/>
</dbReference>
<evidence type="ECO:0000259" key="11">
    <source>
        <dbReference type="Pfam" id="PF02230"/>
    </source>
</evidence>
<comment type="catalytic activity">
    <reaction evidence="10">
        <text>1-hexadecanoyl-sn-glycero-3-phosphocholine + H2O = sn-glycerol 3-phosphocholine + hexadecanoate + H(+)</text>
        <dbReference type="Rhea" id="RHEA:40435"/>
        <dbReference type="ChEBI" id="CHEBI:7896"/>
        <dbReference type="ChEBI" id="CHEBI:15377"/>
        <dbReference type="ChEBI" id="CHEBI:15378"/>
        <dbReference type="ChEBI" id="CHEBI:16870"/>
        <dbReference type="ChEBI" id="CHEBI:72998"/>
    </reaction>
    <physiologicalReaction direction="left-to-right" evidence="10">
        <dbReference type="Rhea" id="RHEA:40436"/>
    </physiologicalReaction>
</comment>
<evidence type="ECO:0000256" key="9">
    <source>
        <dbReference type="ARBA" id="ARBA00047337"/>
    </source>
</evidence>
<dbReference type="Proteomes" id="UP001152562">
    <property type="component" value="Unassembled WGS sequence"/>
</dbReference>
<dbReference type="OrthoDB" id="2418081at2759"/>
<dbReference type="GO" id="GO:0005737">
    <property type="term" value="C:cytoplasm"/>
    <property type="evidence" value="ECO:0007669"/>
    <property type="project" value="UniProtKB-SubCell"/>
</dbReference>
<comment type="catalytic activity">
    <reaction evidence="9">
        <text>S-hexadecanoyl-L-cysteinyl-[protein] + H2O = L-cysteinyl-[protein] + hexadecanoate + H(+)</text>
        <dbReference type="Rhea" id="RHEA:19233"/>
        <dbReference type="Rhea" id="RHEA-COMP:10131"/>
        <dbReference type="Rhea" id="RHEA-COMP:11032"/>
        <dbReference type="ChEBI" id="CHEBI:7896"/>
        <dbReference type="ChEBI" id="CHEBI:15377"/>
        <dbReference type="ChEBI" id="CHEBI:15378"/>
        <dbReference type="ChEBI" id="CHEBI:29950"/>
        <dbReference type="ChEBI" id="CHEBI:74151"/>
        <dbReference type="EC" id="3.1.2.22"/>
    </reaction>
</comment>
<evidence type="ECO:0000256" key="6">
    <source>
        <dbReference type="ARBA" id="ARBA00022832"/>
    </source>
</evidence>
<dbReference type="PANTHER" id="PTHR10655">
    <property type="entry name" value="LYSOPHOSPHOLIPASE-RELATED"/>
    <property type="match status" value="1"/>
</dbReference>
<dbReference type="Pfam" id="PF02230">
    <property type="entry name" value="Abhydrolase_2"/>
    <property type="match status" value="1"/>
</dbReference>
<dbReference type="GO" id="GO:0052689">
    <property type="term" value="F:carboxylic ester hydrolase activity"/>
    <property type="evidence" value="ECO:0007669"/>
    <property type="project" value="TreeGrafter"/>
</dbReference>
<dbReference type="InterPro" id="IPR003140">
    <property type="entry name" value="PLipase/COase/thioEstase"/>
</dbReference>
<dbReference type="InterPro" id="IPR050565">
    <property type="entry name" value="LYPA1-2/EST-like"/>
</dbReference>
<evidence type="ECO:0000256" key="3">
    <source>
        <dbReference type="ARBA" id="ARBA00012423"/>
    </source>
</evidence>
<keyword evidence="4" id="KW-0963">Cytoplasm</keyword>
<comment type="caution">
    <text evidence="12">The sequence shown here is derived from an EMBL/GenBank/DDBJ whole genome shotgun (WGS) entry which is preliminary data.</text>
</comment>
<dbReference type="GO" id="GO:0008474">
    <property type="term" value="F:palmitoyl-(protein) hydrolase activity"/>
    <property type="evidence" value="ECO:0007669"/>
    <property type="project" value="UniProtKB-EC"/>
</dbReference>
<organism evidence="12 13">
    <name type="scientific">Pieris brassicae</name>
    <name type="common">White butterfly</name>
    <name type="synonym">Large white butterfly</name>
    <dbReference type="NCBI Taxonomy" id="7116"/>
    <lineage>
        <taxon>Eukaryota</taxon>
        <taxon>Metazoa</taxon>
        <taxon>Ecdysozoa</taxon>
        <taxon>Arthropoda</taxon>
        <taxon>Hexapoda</taxon>
        <taxon>Insecta</taxon>
        <taxon>Pterygota</taxon>
        <taxon>Neoptera</taxon>
        <taxon>Endopterygota</taxon>
        <taxon>Lepidoptera</taxon>
        <taxon>Glossata</taxon>
        <taxon>Ditrysia</taxon>
        <taxon>Papilionoidea</taxon>
        <taxon>Pieridae</taxon>
        <taxon>Pierinae</taxon>
        <taxon>Pieris</taxon>
    </lineage>
</organism>
<reference evidence="12" key="1">
    <citation type="submission" date="2022-05" db="EMBL/GenBank/DDBJ databases">
        <authorList>
            <person name="Okamura Y."/>
        </authorList>
    </citation>
    <scope>NUCLEOTIDE SEQUENCE</scope>
</reference>
<dbReference type="PANTHER" id="PTHR10655:SF68">
    <property type="entry name" value="PALMITOYL-PROTEIN HYDROLASE"/>
    <property type="match status" value="1"/>
</dbReference>
<accession>A0A9P0XA78</accession>
<keyword evidence="7" id="KW-0443">Lipid metabolism</keyword>
<keyword evidence="5" id="KW-0378">Hydrolase</keyword>